<evidence type="ECO:0000256" key="8">
    <source>
        <dbReference type="ARBA" id="ARBA00022840"/>
    </source>
</evidence>
<dbReference type="AlphaFoldDB" id="A0A154BSF3"/>
<evidence type="ECO:0000313" key="12">
    <source>
        <dbReference type="EMBL" id="KYZ76827.1"/>
    </source>
</evidence>
<feature type="binding site" evidence="11">
    <location>
        <position position="195"/>
    </location>
    <ligand>
        <name>substrate</name>
    </ligand>
</feature>
<dbReference type="InterPro" id="IPR000417">
    <property type="entry name" value="Hyethyz_kinase"/>
</dbReference>
<evidence type="ECO:0000256" key="4">
    <source>
        <dbReference type="ARBA" id="ARBA00022679"/>
    </source>
</evidence>
<feature type="binding site" evidence="11">
    <location>
        <position position="168"/>
    </location>
    <ligand>
        <name>ATP</name>
        <dbReference type="ChEBI" id="CHEBI:30616"/>
    </ligand>
</feature>
<dbReference type="GO" id="GO:0000287">
    <property type="term" value="F:magnesium ion binding"/>
    <property type="evidence" value="ECO:0007669"/>
    <property type="project" value="UniProtKB-UniRule"/>
</dbReference>
<dbReference type="PIRSF" id="PIRSF000513">
    <property type="entry name" value="Thz_kinase"/>
    <property type="match status" value="1"/>
</dbReference>
<keyword evidence="7 11" id="KW-0418">Kinase</keyword>
<dbReference type="GO" id="GO:0005524">
    <property type="term" value="F:ATP binding"/>
    <property type="evidence" value="ECO:0007669"/>
    <property type="project" value="UniProtKB-UniRule"/>
</dbReference>
<dbReference type="EMBL" id="LSGP01000017">
    <property type="protein sequence ID" value="KYZ76827.1"/>
    <property type="molecule type" value="Genomic_DNA"/>
</dbReference>
<keyword evidence="5 11" id="KW-0479">Metal-binding</keyword>
<dbReference type="CDD" id="cd01170">
    <property type="entry name" value="THZ_kinase"/>
    <property type="match status" value="1"/>
</dbReference>
<comment type="catalytic activity">
    <reaction evidence="1 11">
        <text>5-(2-hydroxyethyl)-4-methylthiazole + ATP = 4-methyl-5-(2-phosphooxyethyl)-thiazole + ADP + H(+)</text>
        <dbReference type="Rhea" id="RHEA:24212"/>
        <dbReference type="ChEBI" id="CHEBI:15378"/>
        <dbReference type="ChEBI" id="CHEBI:17957"/>
        <dbReference type="ChEBI" id="CHEBI:30616"/>
        <dbReference type="ChEBI" id="CHEBI:58296"/>
        <dbReference type="ChEBI" id="CHEBI:456216"/>
        <dbReference type="EC" id="2.7.1.50"/>
    </reaction>
</comment>
<keyword evidence="10 11" id="KW-0784">Thiamine biosynthesis</keyword>
<dbReference type="Proteomes" id="UP000076268">
    <property type="component" value="Unassembled WGS sequence"/>
</dbReference>
<evidence type="ECO:0000256" key="2">
    <source>
        <dbReference type="ARBA" id="ARBA00001946"/>
    </source>
</evidence>
<dbReference type="PRINTS" id="PR01099">
    <property type="entry name" value="HYETHTZKNASE"/>
</dbReference>
<comment type="caution">
    <text evidence="12">The sequence shown here is derived from an EMBL/GenBank/DDBJ whole genome shotgun (WGS) entry which is preliminary data.</text>
</comment>
<feature type="binding site" evidence="11">
    <location>
        <position position="122"/>
    </location>
    <ligand>
        <name>ATP</name>
        <dbReference type="ChEBI" id="CHEBI:30616"/>
    </ligand>
</feature>
<dbReference type="EC" id="2.7.1.50" evidence="11"/>
<evidence type="ECO:0000256" key="6">
    <source>
        <dbReference type="ARBA" id="ARBA00022741"/>
    </source>
</evidence>
<feature type="binding site" evidence="11">
    <location>
        <position position="46"/>
    </location>
    <ligand>
        <name>substrate</name>
    </ligand>
</feature>
<evidence type="ECO:0000313" key="13">
    <source>
        <dbReference type="Proteomes" id="UP000076268"/>
    </source>
</evidence>
<dbReference type="SUPFAM" id="SSF53613">
    <property type="entry name" value="Ribokinase-like"/>
    <property type="match status" value="1"/>
</dbReference>
<accession>A0A154BSF3</accession>
<dbReference type="GO" id="GO:0009229">
    <property type="term" value="P:thiamine diphosphate biosynthetic process"/>
    <property type="evidence" value="ECO:0007669"/>
    <property type="project" value="UniProtKB-UniRule"/>
</dbReference>
<comment type="pathway">
    <text evidence="3 11">Cofactor biosynthesis; thiamine diphosphate biosynthesis; 4-methyl-5-(2-phosphoethyl)-thiazole from 5-(2-hydroxyethyl)-4-methylthiazole: step 1/1.</text>
</comment>
<keyword evidence="6 11" id="KW-0547">Nucleotide-binding</keyword>
<comment type="similarity">
    <text evidence="11">Belongs to the Thz kinase family.</text>
</comment>
<name>A0A154BSF3_ANASB</name>
<evidence type="ECO:0000256" key="5">
    <source>
        <dbReference type="ARBA" id="ARBA00022723"/>
    </source>
</evidence>
<dbReference type="GO" id="GO:0004417">
    <property type="term" value="F:hydroxyethylthiazole kinase activity"/>
    <property type="evidence" value="ECO:0007669"/>
    <property type="project" value="UniProtKB-UniRule"/>
</dbReference>
<keyword evidence="8 11" id="KW-0067">ATP-binding</keyword>
<organism evidence="12 13">
    <name type="scientific">Anaerosporomusa subterranea</name>
    <dbReference type="NCBI Taxonomy" id="1794912"/>
    <lineage>
        <taxon>Bacteria</taxon>
        <taxon>Bacillati</taxon>
        <taxon>Bacillota</taxon>
        <taxon>Negativicutes</taxon>
        <taxon>Acetonemataceae</taxon>
        <taxon>Anaerosporomusa</taxon>
    </lineage>
</organism>
<dbReference type="NCBIfam" id="NF006830">
    <property type="entry name" value="PRK09355.1"/>
    <property type="match status" value="1"/>
</dbReference>
<dbReference type="OrthoDB" id="9778146at2"/>
<reference evidence="12 13" key="1">
    <citation type="submission" date="2016-02" db="EMBL/GenBank/DDBJ databases">
        <title>Anaerosporomusa subterraneum gen. nov., sp. nov., a spore-forming obligate anaerobe isolated from saprolite.</title>
        <authorList>
            <person name="Choi J.K."/>
            <person name="Shah M."/>
            <person name="Yee N."/>
        </authorList>
    </citation>
    <scope>NUCLEOTIDE SEQUENCE [LARGE SCALE GENOMIC DNA]</scope>
    <source>
        <strain evidence="12 13">RU4</strain>
    </source>
</reference>
<evidence type="ECO:0000256" key="11">
    <source>
        <dbReference type="HAMAP-Rule" id="MF_00228"/>
    </source>
</evidence>
<keyword evidence="9 11" id="KW-0460">Magnesium</keyword>
<dbReference type="InterPro" id="IPR029056">
    <property type="entry name" value="Ribokinase-like"/>
</dbReference>
<evidence type="ECO:0000256" key="9">
    <source>
        <dbReference type="ARBA" id="ARBA00022842"/>
    </source>
</evidence>
<gene>
    <name evidence="11" type="primary">thiM</name>
    <name evidence="12" type="ORF">AXX12_06575</name>
</gene>
<dbReference type="HAMAP" id="MF_00228">
    <property type="entry name" value="Thz_kinase"/>
    <property type="match status" value="1"/>
</dbReference>
<evidence type="ECO:0000256" key="7">
    <source>
        <dbReference type="ARBA" id="ARBA00022777"/>
    </source>
</evidence>
<dbReference type="Pfam" id="PF02110">
    <property type="entry name" value="HK"/>
    <property type="match status" value="1"/>
</dbReference>
<evidence type="ECO:0000256" key="3">
    <source>
        <dbReference type="ARBA" id="ARBA00004868"/>
    </source>
</evidence>
<comment type="cofactor">
    <cofactor evidence="2 11">
        <name>Mg(2+)</name>
        <dbReference type="ChEBI" id="CHEBI:18420"/>
    </cofactor>
</comment>
<dbReference type="GO" id="GO:0009228">
    <property type="term" value="P:thiamine biosynthetic process"/>
    <property type="evidence" value="ECO:0007669"/>
    <property type="project" value="UniProtKB-KW"/>
</dbReference>
<sequence>MEVLQKIADNLLRLRERKPLVHHITNYVTVNDCANITLAIGASPVMADDIAEVEEMASFASALVLNMGTLNARTIESMLATGQKARQRGIPVVFDPVGVGATSLRTSTAKQIIREVRPTVIRGNMSEIKIIAGLDVAIKGVDSVASEDAGESVASNLSHKLDCVVAITGKTDIIAQGNRIYRIDNGHALLSQITGSGCMATSLIGCFCGAADDWFAATAAGIVTMGLAGELAHASLQPGDGIGTFHIRLFDAVSVINPDILKKGGKIDEL</sequence>
<dbReference type="STRING" id="1794912.AXX12_06575"/>
<dbReference type="RefSeq" id="WP_066242954.1">
    <property type="nucleotide sequence ID" value="NZ_LSGP01000017.1"/>
</dbReference>
<evidence type="ECO:0000256" key="1">
    <source>
        <dbReference type="ARBA" id="ARBA00001771"/>
    </source>
</evidence>
<keyword evidence="4 11" id="KW-0808">Transferase</keyword>
<dbReference type="UniPathway" id="UPA00060">
    <property type="reaction ID" value="UER00139"/>
</dbReference>
<dbReference type="NCBIfam" id="TIGR00694">
    <property type="entry name" value="thiM"/>
    <property type="match status" value="1"/>
</dbReference>
<keyword evidence="13" id="KW-1185">Reference proteome</keyword>
<evidence type="ECO:0000256" key="10">
    <source>
        <dbReference type="ARBA" id="ARBA00022977"/>
    </source>
</evidence>
<proteinExistence type="inferred from homology"/>
<protein>
    <recommendedName>
        <fullName evidence="11">Hydroxyethylthiazole kinase</fullName>
        <ecNumber evidence="11">2.7.1.50</ecNumber>
    </recommendedName>
    <alternativeName>
        <fullName evidence="11">4-methyl-5-beta-hydroxyethylthiazole kinase</fullName>
        <shortName evidence="11">TH kinase</shortName>
        <shortName evidence="11">Thz kinase</shortName>
    </alternativeName>
</protein>
<comment type="function">
    <text evidence="11">Catalyzes the phosphorylation of the hydroxyl group of 4-methyl-5-beta-hydroxyethylthiazole (THZ).</text>
</comment>
<dbReference type="Gene3D" id="3.40.1190.20">
    <property type="match status" value="1"/>
</dbReference>